<gene>
    <name evidence="1" type="ORF">NITLEN_60008</name>
</gene>
<dbReference type="InParanoid" id="A0A330L933"/>
<protein>
    <submittedName>
        <fullName evidence="1">Uncharacterized protein</fullName>
    </submittedName>
</protein>
<sequence>MRYLFLPSDMLDDLGVVVLVIFY</sequence>
<reference evidence="2" key="1">
    <citation type="submission" date="2018-04" db="EMBL/GenBank/DDBJ databases">
        <authorList>
            <person name="Lucker S."/>
            <person name="Sakoula D."/>
        </authorList>
    </citation>
    <scope>NUCLEOTIDE SEQUENCE [LARGE SCALE GENOMIC DNA]</scope>
</reference>
<dbReference type="AlphaFoldDB" id="A0A330L933"/>
<accession>A0A330L933</accession>
<name>A0A330L933_9BACT</name>
<dbReference type="Proteomes" id="UP000248168">
    <property type="component" value="Unassembled WGS sequence"/>
</dbReference>
<dbReference type="EMBL" id="OUNR01000019">
    <property type="protein sequence ID" value="SPP66205.1"/>
    <property type="molecule type" value="Genomic_DNA"/>
</dbReference>
<evidence type="ECO:0000313" key="1">
    <source>
        <dbReference type="EMBL" id="SPP66205.1"/>
    </source>
</evidence>
<keyword evidence="2" id="KW-1185">Reference proteome</keyword>
<organism evidence="1 2">
    <name type="scientific">Nitrospira lenta</name>
    <dbReference type="NCBI Taxonomy" id="1436998"/>
    <lineage>
        <taxon>Bacteria</taxon>
        <taxon>Pseudomonadati</taxon>
        <taxon>Nitrospirota</taxon>
        <taxon>Nitrospiria</taxon>
        <taxon>Nitrospirales</taxon>
        <taxon>Nitrospiraceae</taxon>
        <taxon>Nitrospira</taxon>
    </lineage>
</organism>
<proteinExistence type="predicted"/>
<evidence type="ECO:0000313" key="2">
    <source>
        <dbReference type="Proteomes" id="UP000248168"/>
    </source>
</evidence>